<dbReference type="InterPro" id="IPR007197">
    <property type="entry name" value="rSAM"/>
</dbReference>
<evidence type="ECO:0000256" key="1">
    <source>
        <dbReference type="ARBA" id="ARBA00001966"/>
    </source>
</evidence>
<organism evidence="14 15">
    <name type="scientific">Entamoeba invadens IP1</name>
    <dbReference type="NCBI Taxonomy" id="370355"/>
    <lineage>
        <taxon>Eukaryota</taxon>
        <taxon>Amoebozoa</taxon>
        <taxon>Evosea</taxon>
        <taxon>Archamoebae</taxon>
        <taxon>Mastigamoebida</taxon>
        <taxon>Entamoebidae</taxon>
        <taxon>Entamoeba</taxon>
    </lineage>
</organism>
<dbReference type="VEuPathDB" id="AmoebaDB:EIN_409740"/>
<dbReference type="GeneID" id="14884626"/>
<reference evidence="14 15" key="1">
    <citation type="submission" date="2012-10" db="EMBL/GenBank/DDBJ databases">
        <authorList>
            <person name="Zafar N."/>
            <person name="Inman J."/>
            <person name="Hall N."/>
            <person name="Lorenzi H."/>
            <person name="Caler E."/>
        </authorList>
    </citation>
    <scope>NUCLEOTIDE SEQUENCE [LARGE SCALE GENOMIC DNA]</scope>
    <source>
        <strain evidence="14 15">IP1</strain>
    </source>
</reference>
<keyword evidence="15" id="KW-1185">Reference proteome</keyword>
<dbReference type="GO" id="GO:0046872">
    <property type="term" value="F:metal ion binding"/>
    <property type="evidence" value="ECO:0007669"/>
    <property type="project" value="UniProtKB-KW"/>
</dbReference>
<dbReference type="AlphaFoldDB" id="A0A0A1TZP3"/>
<dbReference type="InterPro" id="IPR013785">
    <property type="entry name" value="Aldolase_TIM"/>
</dbReference>
<dbReference type="InterPro" id="IPR058240">
    <property type="entry name" value="rSAM_sf"/>
</dbReference>
<dbReference type="InterPro" id="IPR034457">
    <property type="entry name" value="Organic_radical-activating"/>
</dbReference>
<keyword evidence="5" id="KW-0004">4Fe-4S</keyword>
<dbReference type="SFLD" id="SFLDG01063">
    <property type="entry name" value="activating_enzymes__group_1"/>
    <property type="match status" value="1"/>
</dbReference>
<dbReference type="InterPro" id="IPR001989">
    <property type="entry name" value="Radical_activat_CS"/>
</dbReference>
<evidence type="ECO:0000256" key="6">
    <source>
        <dbReference type="ARBA" id="ARBA00022691"/>
    </source>
</evidence>
<dbReference type="Gene3D" id="3.20.20.70">
    <property type="entry name" value="Aldolase class I"/>
    <property type="match status" value="1"/>
</dbReference>
<dbReference type="SFLD" id="SFLDS00029">
    <property type="entry name" value="Radical_SAM"/>
    <property type="match status" value="1"/>
</dbReference>
<evidence type="ECO:0000256" key="2">
    <source>
        <dbReference type="ARBA" id="ARBA00003852"/>
    </source>
</evidence>
<dbReference type="GO" id="GO:0004748">
    <property type="term" value="F:ribonucleoside-diphosphate reductase activity, thioredoxin disulfide as acceptor"/>
    <property type="evidence" value="ECO:0007669"/>
    <property type="project" value="TreeGrafter"/>
</dbReference>
<dbReference type="GO" id="GO:0051539">
    <property type="term" value="F:4 iron, 4 sulfur cluster binding"/>
    <property type="evidence" value="ECO:0007669"/>
    <property type="project" value="UniProtKB-KW"/>
</dbReference>
<evidence type="ECO:0000256" key="7">
    <source>
        <dbReference type="ARBA" id="ARBA00022723"/>
    </source>
</evidence>
<evidence type="ECO:0000313" key="14">
    <source>
        <dbReference type="EMBL" id="ELP85655.1"/>
    </source>
</evidence>
<keyword evidence="6" id="KW-0949">S-adenosyl-L-methionine</keyword>
<dbReference type="NCBIfam" id="TIGR02491">
    <property type="entry name" value="NrdG"/>
    <property type="match status" value="1"/>
</dbReference>
<evidence type="ECO:0000256" key="5">
    <source>
        <dbReference type="ARBA" id="ARBA00022485"/>
    </source>
</evidence>
<dbReference type="SUPFAM" id="SSF102114">
    <property type="entry name" value="Radical SAM enzymes"/>
    <property type="match status" value="1"/>
</dbReference>
<evidence type="ECO:0000256" key="12">
    <source>
        <dbReference type="ARBA" id="ARBA00047365"/>
    </source>
</evidence>
<evidence type="ECO:0000259" key="13">
    <source>
        <dbReference type="PROSITE" id="PS51918"/>
    </source>
</evidence>
<dbReference type="PIRSF" id="PIRSF000368">
    <property type="entry name" value="NrdG"/>
    <property type="match status" value="1"/>
</dbReference>
<gene>
    <name evidence="14" type="ORF">EIN_409740</name>
</gene>
<dbReference type="PROSITE" id="PS51918">
    <property type="entry name" value="RADICAL_SAM"/>
    <property type="match status" value="1"/>
</dbReference>
<dbReference type="KEGG" id="eiv:EIN_409740"/>
<evidence type="ECO:0000256" key="3">
    <source>
        <dbReference type="ARBA" id="ARBA00009777"/>
    </source>
</evidence>
<dbReference type="Pfam" id="PF13353">
    <property type="entry name" value="Fer4_12"/>
    <property type="match status" value="1"/>
</dbReference>
<evidence type="ECO:0000256" key="9">
    <source>
        <dbReference type="ARBA" id="ARBA00023004"/>
    </source>
</evidence>
<evidence type="ECO:0000313" key="15">
    <source>
        <dbReference type="Proteomes" id="UP000014680"/>
    </source>
</evidence>
<keyword evidence="10" id="KW-0411">Iron-sulfur</keyword>
<protein>
    <recommendedName>
        <fullName evidence="4">Anaerobic ribonucleoside-triphosphate reductase-activating protein</fullName>
    </recommendedName>
    <alternativeName>
        <fullName evidence="11">Class III anaerobic ribonucleotide reductase small component</fullName>
    </alternativeName>
</protein>
<comment type="catalytic activity">
    <reaction evidence="12">
        <text>glycyl-[protein] + reduced [flavodoxin] + S-adenosyl-L-methionine = glycin-2-yl radical-[protein] + semiquinone [flavodoxin] + 5'-deoxyadenosine + L-methionine + H(+)</text>
        <dbReference type="Rhea" id="RHEA:61976"/>
        <dbReference type="Rhea" id="RHEA-COMP:10622"/>
        <dbReference type="Rhea" id="RHEA-COMP:14480"/>
        <dbReference type="Rhea" id="RHEA-COMP:15993"/>
        <dbReference type="Rhea" id="RHEA-COMP:15994"/>
        <dbReference type="ChEBI" id="CHEBI:15378"/>
        <dbReference type="ChEBI" id="CHEBI:17319"/>
        <dbReference type="ChEBI" id="CHEBI:29947"/>
        <dbReference type="ChEBI" id="CHEBI:32722"/>
        <dbReference type="ChEBI" id="CHEBI:57618"/>
        <dbReference type="ChEBI" id="CHEBI:57844"/>
        <dbReference type="ChEBI" id="CHEBI:59789"/>
        <dbReference type="ChEBI" id="CHEBI:140311"/>
    </reaction>
</comment>
<proteinExistence type="inferred from homology"/>
<keyword evidence="9" id="KW-0408">Iron</keyword>
<sequence>MNGNMIRLAGEECRECIIHDSIVDGEGLRTTVFTQGCLRKCPNCHNPKTHALDGGKLYDIEDICNEIGKCGGQSGITISGGEPMLQAKECIKLAKYTKDVLHQNVWCYTGYTYDELIEKGTDDQKELLKHIDVLVDGPYIEAKRNLELLFRGSDNQRILRLKDGKVVSIDKDTNYSSFE</sequence>
<comment type="similarity">
    <text evidence="3">Belongs to the organic radical-activating enzymes family.</text>
</comment>
<feature type="domain" description="Radical SAM core" evidence="13">
    <location>
        <begin position="23"/>
        <end position="179"/>
    </location>
</feature>
<dbReference type="PROSITE" id="PS01087">
    <property type="entry name" value="RADICAL_ACTIVATING"/>
    <property type="match status" value="1"/>
</dbReference>
<dbReference type="OrthoDB" id="412320at2759"/>
<comment type="function">
    <text evidence="2">Activation of anaerobic ribonucleoside-triphosphate reductase under anaerobic conditions by generation of an organic free radical, using S-adenosylmethionine and reduced flavodoxin as cosubstrates to produce 5'-deoxy-adenosine.</text>
</comment>
<dbReference type="SFLD" id="SFLDF00299">
    <property type="entry name" value="anaerobic_ribonucleoside-triph"/>
    <property type="match status" value="1"/>
</dbReference>
<dbReference type="GO" id="GO:0043365">
    <property type="term" value="F:[formate-C-acetyltransferase]-activating enzyme activity"/>
    <property type="evidence" value="ECO:0007669"/>
    <property type="project" value="InterPro"/>
</dbReference>
<evidence type="ECO:0000256" key="8">
    <source>
        <dbReference type="ARBA" id="ARBA00023002"/>
    </source>
</evidence>
<dbReference type="RefSeq" id="XP_004185001.1">
    <property type="nucleotide sequence ID" value="XM_004184953.1"/>
</dbReference>
<evidence type="ECO:0000256" key="4">
    <source>
        <dbReference type="ARBA" id="ARBA00014281"/>
    </source>
</evidence>
<accession>A0A0A1TZP3</accession>
<dbReference type="InterPro" id="IPR012837">
    <property type="entry name" value="NrdG"/>
</dbReference>
<dbReference type="PANTHER" id="PTHR30352:SF2">
    <property type="entry name" value="ANAEROBIC RIBONUCLEOSIDE-TRIPHOSPHATE REDUCTASE-ACTIVATING PROTEIN"/>
    <property type="match status" value="1"/>
</dbReference>
<dbReference type="PANTHER" id="PTHR30352">
    <property type="entry name" value="PYRUVATE FORMATE-LYASE-ACTIVATING ENZYME"/>
    <property type="match status" value="1"/>
</dbReference>
<dbReference type="SFLD" id="SFLDG01066">
    <property type="entry name" value="organic_radical-activating_enz"/>
    <property type="match status" value="1"/>
</dbReference>
<dbReference type="EMBL" id="KB207048">
    <property type="protein sequence ID" value="ELP85655.1"/>
    <property type="molecule type" value="Genomic_DNA"/>
</dbReference>
<name>A0A0A1TZP3_ENTIV</name>
<comment type="cofactor">
    <cofactor evidence="1">
        <name>[4Fe-4S] cluster</name>
        <dbReference type="ChEBI" id="CHEBI:49883"/>
    </cofactor>
</comment>
<evidence type="ECO:0000256" key="11">
    <source>
        <dbReference type="ARBA" id="ARBA00033436"/>
    </source>
</evidence>
<dbReference type="Proteomes" id="UP000014680">
    <property type="component" value="Unassembled WGS sequence"/>
</dbReference>
<keyword evidence="7" id="KW-0479">Metal-binding</keyword>
<keyword evidence="8" id="KW-0560">Oxidoreductase</keyword>
<evidence type="ECO:0000256" key="10">
    <source>
        <dbReference type="ARBA" id="ARBA00023014"/>
    </source>
</evidence>